<proteinExistence type="inferred from homology"/>
<sequence>MEVTTEPPKTQIDEASSHRNLSFCTPIAGDPSSDKIPFFRHRSRQIKRDTWLVSVFVLLQIVVFAVTMGVNDCSRNSNDHCAARLLGRFSFQPLSENPMLGPSAST</sequence>
<name>A0A8S9KHI1_BRACR</name>
<comment type="similarity">
    <text evidence="1">Belongs to the peptidase S54 family.</text>
</comment>
<dbReference type="GO" id="GO:0006508">
    <property type="term" value="P:proteolysis"/>
    <property type="evidence" value="ECO:0007669"/>
    <property type="project" value="InterPro"/>
</dbReference>
<evidence type="ECO:0008006" key="4">
    <source>
        <dbReference type="Google" id="ProtNLM"/>
    </source>
</evidence>
<feature type="transmembrane region" description="Helical" evidence="2">
    <location>
        <begin position="50"/>
        <end position="70"/>
    </location>
</feature>
<keyword evidence="2" id="KW-0812">Transmembrane</keyword>
<evidence type="ECO:0000256" key="2">
    <source>
        <dbReference type="SAM" id="Phobius"/>
    </source>
</evidence>
<protein>
    <recommendedName>
        <fullName evidence="4">RHOMBOID-like protein</fullName>
    </recommendedName>
</protein>
<keyword evidence="2" id="KW-1133">Transmembrane helix</keyword>
<gene>
    <name evidence="3" type="ORF">F2Q70_00045613</name>
</gene>
<evidence type="ECO:0000313" key="3">
    <source>
        <dbReference type="EMBL" id="KAF2592958.1"/>
    </source>
</evidence>
<reference evidence="3" key="1">
    <citation type="submission" date="2019-12" db="EMBL/GenBank/DDBJ databases">
        <title>Genome sequencing and annotation of Brassica cretica.</title>
        <authorList>
            <person name="Studholme D.J."/>
            <person name="Sarris P.F."/>
        </authorList>
    </citation>
    <scope>NUCLEOTIDE SEQUENCE</scope>
    <source>
        <strain evidence="3">PFS-102/07</strain>
        <tissue evidence="3">Leaf</tissue>
    </source>
</reference>
<dbReference type="PANTHER" id="PTHR22936">
    <property type="entry name" value="RHOMBOID-RELATED"/>
    <property type="match status" value="1"/>
</dbReference>
<accession>A0A8S9KHI1</accession>
<evidence type="ECO:0000256" key="1">
    <source>
        <dbReference type="ARBA" id="ARBA00009045"/>
    </source>
</evidence>
<organism evidence="3">
    <name type="scientific">Brassica cretica</name>
    <name type="common">Mustard</name>
    <dbReference type="NCBI Taxonomy" id="69181"/>
    <lineage>
        <taxon>Eukaryota</taxon>
        <taxon>Viridiplantae</taxon>
        <taxon>Streptophyta</taxon>
        <taxon>Embryophyta</taxon>
        <taxon>Tracheophyta</taxon>
        <taxon>Spermatophyta</taxon>
        <taxon>Magnoliopsida</taxon>
        <taxon>eudicotyledons</taxon>
        <taxon>Gunneridae</taxon>
        <taxon>Pentapetalae</taxon>
        <taxon>rosids</taxon>
        <taxon>malvids</taxon>
        <taxon>Brassicales</taxon>
        <taxon>Brassicaceae</taxon>
        <taxon>Brassiceae</taxon>
        <taxon>Brassica</taxon>
    </lineage>
</organism>
<dbReference type="GO" id="GO:0016020">
    <property type="term" value="C:membrane"/>
    <property type="evidence" value="ECO:0007669"/>
    <property type="project" value="InterPro"/>
</dbReference>
<comment type="caution">
    <text evidence="3">The sequence shown here is derived from an EMBL/GenBank/DDBJ whole genome shotgun (WGS) entry which is preliminary data.</text>
</comment>
<dbReference type="PANTHER" id="PTHR22936:SF75">
    <property type="entry name" value="RHOMBOID-LIKE PROTEIN 8"/>
    <property type="match status" value="1"/>
</dbReference>
<dbReference type="AlphaFoldDB" id="A0A8S9KHI1"/>
<dbReference type="EMBL" id="QGKY02000164">
    <property type="protein sequence ID" value="KAF2592958.1"/>
    <property type="molecule type" value="Genomic_DNA"/>
</dbReference>
<dbReference type="InterPro" id="IPR002610">
    <property type="entry name" value="Peptidase_S54_rhomboid-like"/>
</dbReference>
<keyword evidence="2" id="KW-0472">Membrane</keyword>